<reference evidence="5 6" key="1">
    <citation type="journal article" date="2015" name="Appl. Environ. Microbiol.">
        <title>The Enterobacterium Trabulsiella odontotermitis Presents Novel Adaptations Related to Its Association with Fungus-Growing Termites.</title>
        <authorList>
            <person name="Sapountzis P."/>
            <person name="Gruntjes T."/>
            <person name="Otani S."/>
            <person name="Estevez J."/>
            <person name="da Costa R.R."/>
            <person name="Plunkett G.3rd."/>
            <person name="Perna N.T."/>
            <person name="Poulsen M."/>
        </authorList>
    </citation>
    <scope>NUCLEOTIDE SEQUENCE [LARGE SCALE GENOMIC DNA]</scope>
    <source>
        <strain evidence="5 6">12</strain>
    </source>
</reference>
<dbReference type="InterPro" id="IPR044016">
    <property type="entry name" value="Big_13"/>
</dbReference>
<feature type="domain" description="Bacterial Ig-like" evidence="3">
    <location>
        <begin position="579"/>
        <end position="663"/>
    </location>
</feature>
<feature type="domain" description="Biofilm-associated protein BapA-like prefix-like" evidence="4">
    <location>
        <begin position="1"/>
        <end position="122"/>
    </location>
</feature>
<protein>
    <recommendedName>
        <fullName evidence="7">BapA prefix-like domain-containing protein</fullName>
    </recommendedName>
</protein>
<feature type="domain" description="Bacterial Ig-like" evidence="3">
    <location>
        <begin position="1384"/>
        <end position="1467"/>
    </location>
</feature>
<dbReference type="Pfam" id="PF17936">
    <property type="entry name" value="Big_6"/>
    <property type="match status" value="4"/>
</dbReference>
<feature type="domain" description="Bacterial Ig-like" evidence="3">
    <location>
        <begin position="468"/>
        <end position="559"/>
    </location>
</feature>
<dbReference type="RefSeq" id="WP_049858319.1">
    <property type="nucleotide sequence ID" value="NZ_JNGI01000184.1"/>
</dbReference>
<proteinExistence type="predicted"/>
<feature type="domain" description="Bacterial Ig-like" evidence="3">
    <location>
        <begin position="683"/>
        <end position="767"/>
    </location>
</feature>
<gene>
    <name evidence="5" type="ORF">GM31_11430</name>
</gene>
<organism evidence="5 6">
    <name type="scientific">Trabulsiella odontotermitis</name>
    <dbReference type="NCBI Taxonomy" id="379893"/>
    <lineage>
        <taxon>Bacteria</taxon>
        <taxon>Pseudomonadati</taxon>
        <taxon>Pseudomonadota</taxon>
        <taxon>Gammaproteobacteria</taxon>
        <taxon>Enterobacterales</taxon>
        <taxon>Enterobacteriaceae</taxon>
        <taxon>Trabulsiella</taxon>
    </lineage>
</organism>
<dbReference type="EMBL" id="JNGI01000184">
    <property type="protein sequence ID" value="KNC88321.1"/>
    <property type="molecule type" value="Genomic_DNA"/>
</dbReference>
<evidence type="ECO:0008006" key="7">
    <source>
        <dbReference type="Google" id="ProtNLM"/>
    </source>
</evidence>
<dbReference type="Gene3D" id="3.30.420.430">
    <property type="match status" value="12"/>
</dbReference>
<sequence>MRPVSIISKVTGVSQQVESSVITLNSSSIVKLQLERSDIASIVRSNQDMIITLHSGETITIRNFFTSSELGGSQLVLEDSQGALWWVQDPDAALHFEHIDDLNTLLVAESGSETGGALWPWALGGIAVAGGVAAVAATGGGGGSDNNDSTHDGGNGGGGDNSDTTPPAAPTNMSVSSDGMTVTGNAEPGSKVIIKNTDGTVVGSGTADNDGTFTIELSRPHVDGEQLTATATDDAGNDGPSANVNAPVIPFPQTSGIDGALDDAPSQVGQLTQNQFTNDTSPTLYGTATAFSTVHIYENGTEIGTARAGADGNWNFTPSTPLSDGSHAFTVVATNVKGESQPSGSFTLNVDTIEPDAPTITALTDDMGSDTGAIAANDITDDTTPTLSGTGEAGNTVTIYDNGQPIARVTVDSQGNWSFTPGTPVAEGTHQFGVSQTDKAGNTSPITNGDTFYVFTTAPTAPVLASVQDNVGNVTGALTDNQTTDDTTPTFNGTSQPGVTIQIYDNGTAIGSAVADSQGAWRFTPQPPLAEGSHDITITASNPLGESDPTDGFTLIVDTFAPGTPSGFTVTDNVSDGLGPLQNGQTTNDATPTLAGTAEANAVIKVYDNNMLLGQTTADAQGNWSFTPTSSLGQGSHSLTVTATDASGNTSPPSGAFVVVIDTTPPQMPAIITVTDDMPGVLGTVAHNGLTNDNTPMIGGSGEPGSVVKLYDGETLLTSLTVGTSGAWSYQVTSPLGDGEHQFTVTASDSNGNTTAPSAVFTVNIDTSAPATPAIDTVKDDAGTTLNNAQLTDETQPQLNGTGVTGAIITVYDNDQPIGTAVVDGNGAWTFTPSTPLGDGSHTLTATATDPSGNESGDASFTLIVDGTAPDAPLIDSATIVVGGNGVSLDSGGATNDTKPTLSGEGEIDSVITIYNNGSEIGSTTVGSDGHWSFQPPDDLPEGTNILTATATDPAGNTGDISGSYTVVVDLTAPDKPAIPTVNDNAAPGVGPVGNNGFTNDTTPTFSGTGDAGNLITIFNGNTAIGSTQVDSNGNWSFTPSPALPEASYTLTVKETDPAGNTSVSSDPIVFTIDTTVPVAPAITDVNDNVGADMGLLASGDTTDDATPTISGTGENGSIVTLYNGTTAIGEATVTNGTWTITPTTPLPDGTWTLTAVAHDTAGNTSTVSGGFTLTINTVPLTAPTLIEVVDDEAPVTGPLANGASTNDNTLTFNGTGTPGSTVLIYDTDTTTPVDSVTVNLDGSWTWTSPVLDDRTHTFSFGAQDSAGNTLPPSNPITLTIDTTPPPSPTVDTIDPNGTLVSGTADAGSTVIITDSAGTVLGTGVADGSGNYNVTISPAQVSGESLNAIAQDPAGNQSPPTGFTAANDPGAVLPPTLVIADDVDPVSGALTSGDSTNDTLPTLSGMAAANAVVTILLDGSVLTTVTADSNGNWEYPLTTPLGEGEHRFSVSQTGSGSTPDFTITVDTTAPATPALGAVIDDRLPVTGAITSGSTTNDARPTLSGSGEPGALLTISDNGTAIGSVVVGPGGNWTFTPTTDLDDGPHSITLVTTDKAGNTSAPSTGFDFRVDTDAPVAPALPIVTDDTGTTPVTLATGDPTRDNTPTLSGTTDANATVQIYDNGTLVGSTTADGNGNWSYSGSTFADGSHPITLKVTDPAGNTSATSPTFTLVVDTTAPVAPTITTVVDDQPGNTGPLTNGQLTNDTQPTLSGRGEAGATLTLLDGSTVLGSVTVQPDGNWTFTPGTPLAGGSHNFTVTATDAAGNTSAPSSAFTIVVDVTPPTVPAITGVTDNTLPNTGAVVDGGSTNDTRPVLNGTGDIGSIITVYSDGVALGSTTVSSNGQWTFRPPTALTNGPHDFTLTATDSAGNTSGTSADWTVRVDTVAPTAPVISSIVDDTGNVTGPITGMQPSNDTTPTLNGTAEANATVTIFDGGVRTGQTQADSNGNWTFTPTTPLGEGNHSFTASATDSAGNTGPTSAITTIAIDTTAPGAPLVLAVNDTGTQVTGTAEAGSTVTITAADGTVLGTATADGTGAFTATITPAQTNSEALSATATDRAGNTGAATGFTAPSTGIPATPVISSVLDDVAPVAGNVANGQSTNDTLPELHGTAQAGVVVTLYDNGTLLGSTTADAQGNWIFTPSTALDNGAHNFTATAVNVNGTSAPSSAFGVNVDTLAPDAPAATVSADGSSISGTAEANSTVTVTLPGGATVTATADGSGNWTASLPTRQIDGESLTVTAIDAAGNVSPPYSAIAPDLPLAANDNVVNLPLETAAEVTTQHYDDYGVLLVGALGNVASVLGNDTAQVEFTIADGGSGNVTINAAGTGVVLSLLSSMEILVQVYDTNLQMWTTYADSTDPRFLNLLTLGASGVTLNLEGLPGGSYRVLSYNTDLLATGSYTSLDVTVNQTSAGTITGGTSETGNVITDIDPNSGQDNAPTGTVVTTITDASGTIITVPQGGIDIQGNYGTLHINQDGSYTYTLTDTSTAVLGRTESFTYTISQNGSIASANLVVTLGAGASASSVTAADDSASLVFDTDVSAINNGPSSQGGFTVVGINLGSVLNANVLDDLSNPIIFDVEEGSTRTMTLQSSVGGVAIASSWDLLIYRFNDATQQYEQYRVVDNWLNAPLLSGQSDPLTLTLPGGKYLFLLDTASGISVLTGYTMNILADHIYNVDSISTSTSGNVLTNDAHSGGVTVTEVNGHSVLTTGTTTLDGLYGTLRIDAAGNYTYTLKNGVGADSIKTPDSFVYKITGANGDTSTATLNITPTARGVDAVNDTSSLMAITTLQDTSQPFTDSSVGTVTWTSSLFNPTTATGNGSIDITAGSAVKDVVLHFQVASTLALGGLTVTWTIKDGSTIVASGNFSGGSLLGGAIDVTVPGLQLHSGSYMLSYTGNVGALSIGNITITPSVRGTTIDLDNFESSGSHAVTGNIFDGSGSTGAEDQLASVHTLLTVNGAGGSTATLDPLTNSNAEATVNGLYGRLTIGVDGHYSYALNNGVAISSITQKETFTYTLNDQKGHTDSATLTIDMNPQTVSTAQADRVVGSVYGDTLIYHLLSSNDATGGNGTTDSWSNFTLAQGDKIDIGDLLVGWNGQNASLGNYLTVSSSGNNTVISIDRDGTGATHHSTNLVTLENVHTTLDELIQQNHIVT</sequence>
<evidence type="ECO:0000313" key="6">
    <source>
        <dbReference type="Proteomes" id="UP000037393"/>
    </source>
</evidence>
<evidence type="ECO:0000256" key="1">
    <source>
        <dbReference type="SAM" id="MobiDB-lite"/>
    </source>
</evidence>
<feature type="domain" description="Bacterial Ig-like" evidence="3">
    <location>
        <begin position="2091"/>
        <end position="2174"/>
    </location>
</feature>
<dbReference type="InterPro" id="IPR055014">
    <property type="entry name" value="BapA_Bap-like_C"/>
</dbReference>
<feature type="domain" description="Bacterial Ig-like" evidence="3">
    <location>
        <begin position="890"/>
        <end position="970"/>
    </location>
</feature>
<dbReference type="InterPro" id="IPR019960">
    <property type="entry name" value="T1SS_VCA0849"/>
</dbReference>
<feature type="region of interest" description="Disordered" evidence="1">
    <location>
        <begin position="140"/>
        <end position="191"/>
    </location>
</feature>
<dbReference type="Pfam" id="PF22783">
    <property type="entry name" value="BapA_N"/>
    <property type="match status" value="1"/>
</dbReference>
<dbReference type="Gene3D" id="2.60.40.10">
    <property type="entry name" value="Immunoglobulins"/>
    <property type="match status" value="7"/>
</dbReference>
<dbReference type="NCBIfam" id="NF033510">
    <property type="entry name" value="Ca_tandemer"/>
    <property type="match status" value="21"/>
</dbReference>
<feature type="domain" description="Bacterial Ig-like" evidence="3">
    <location>
        <begin position="364"/>
        <end position="447"/>
    </location>
</feature>
<dbReference type="NCBIfam" id="NF033677">
    <property type="entry name" value="biofilm_BapA_N"/>
    <property type="match status" value="1"/>
</dbReference>
<feature type="domain" description="Bacterial Ig-like" evidence="3">
    <location>
        <begin position="772"/>
        <end position="866"/>
    </location>
</feature>
<dbReference type="Pfam" id="PF17963">
    <property type="entry name" value="Big_9"/>
    <property type="match status" value="1"/>
</dbReference>
<dbReference type="NCBIfam" id="TIGR01965">
    <property type="entry name" value="VCBS_repeat"/>
    <property type="match status" value="3"/>
</dbReference>
<feature type="domain" description="Bacterial Ig" evidence="2">
    <location>
        <begin position="167"/>
        <end position="247"/>
    </location>
</feature>
<feature type="domain" description="Bacterial Ig" evidence="2">
    <location>
        <begin position="1988"/>
        <end position="2069"/>
    </location>
</feature>
<evidence type="ECO:0000313" key="5">
    <source>
        <dbReference type="EMBL" id="KNC88321.1"/>
    </source>
</evidence>
<dbReference type="STRING" id="379893.GCA_001297775_02591"/>
<dbReference type="Proteomes" id="UP000037393">
    <property type="component" value="Unassembled WGS sequence"/>
</dbReference>
<feature type="domain" description="Bacterial Ig-like" evidence="3">
    <location>
        <begin position="1197"/>
        <end position="1283"/>
    </location>
</feature>
<dbReference type="InterPro" id="IPR013783">
    <property type="entry name" value="Ig-like_fold"/>
</dbReference>
<evidence type="ECO:0000259" key="4">
    <source>
        <dbReference type="Pfam" id="PF22783"/>
    </source>
</evidence>
<feature type="compositionally biased region" description="Polar residues" evidence="1">
    <location>
        <begin position="1601"/>
        <end position="1610"/>
    </location>
</feature>
<feature type="domain" description="Bacterial Ig-like" evidence="3">
    <location>
        <begin position="1688"/>
        <end position="1777"/>
    </location>
</feature>
<feature type="domain" description="Bacterial Ig-like" evidence="3">
    <location>
        <begin position="1910"/>
        <end position="1986"/>
    </location>
</feature>
<feature type="domain" description="Bacterial Ig-like" evidence="3">
    <location>
        <begin position="1087"/>
        <end position="1178"/>
    </location>
</feature>
<feature type="domain" description="Bacterial Ig-like" evidence="3">
    <location>
        <begin position="980"/>
        <end position="1075"/>
    </location>
</feature>
<feature type="domain" description="Bacterial Ig" evidence="2">
    <location>
        <begin position="2176"/>
        <end position="2256"/>
    </location>
</feature>
<evidence type="ECO:0000259" key="3">
    <source>
        <dbReference type="Pfam" id="PF19077"/>
    </source>
</evidence>
<keyword evidence="6" id="KW-1185">Reference proteome</keyword>
<dbReference type="PATRIC" id="fig|379893.4.peg.2326"/>
<dbReference type="NCBIfam" id="NF045619">
    <property type="entry name" value="adhes_GNV_Cterm"/>
    <property type="match status" value="1"/>
</dbReference>
<feature type="region of interest" description="Disordered" evidence="1">
    <location>
        <begin position="1582"/>
        <end position="1610"/>
    </location>
</feature>
<feature type="domain" description="Bacterial Ig-like" evidence="3">
    <location>
        <begin position="1486"/>
        <end position="1571"/>
    </location>
</feature>
<feature type="domain" description="Bacterial Ig-like" evidence="3">
    <location>
        <begin position="1796"/>
        <end position="1882"/>
    </location>
</feature>
<dbReference type="InterPro" id="IPR041498">
    <property type="entry name" value="Big_6"/>
</dbReference>
<name>A0A0L0GHM7_9ENTR</name>
<dbReference type="InterPro" id="IPR048051">
    <property type="entry name" value="BapA-like_prefix-like"/>
</dbReference>
<accession>A0A0L0GHM7</accession>
<feature type="domain" description="Bacterial Ig-like" evidence="3">
    <location>
        <begin position="1596"/>
        <end position="1674"/>
    </location>
</feature>
<comment type="caution">
    <text evidence="5">The sequence shown here is derived from an EMBL/GenBank/DDBJ whole genome shotgun (WGS) entry which is preliminary data.</text>
</comment>
<dbReference type="Pfam" id="PF19077">
    <property type="entry name" value="Big_13"/>
    <property type="match status" value="17"/>
</dbReference>
<dbReference type="NCBIfam" id="TIGR03661">
    <property type="entry name" value="T1SS_VCA0849"/>
    <property type="match status" value="1"/>
</dbReference>
<dbReference type="InterPro" id="IPR010221">
    <property type="entry name" value="VCBS_dom"/>
</dbReference>
<dbReference type="OrthoDB" id="8481600at2"/>
<feature type="domain" description="Bacterial Ig-like" evidence="3">
    <location>
        <begin position="265"/>
        <end position="352"/>
    </location>
</feature>
<evidence type="ECO:0000259" key="2">
    <source>
        <dbReference type="Pfam" id="PF17936"/>
    </source>
</evidence>
<feature type="domain" description="Bacterial Ig" evidence="2">
    <location>
        <begin position="1286"/>
        <end position="1366"/>
    </location>
</feature>
<feature type="compositionally biased region" description="Polar residues" evidence="1">
    <location>
        <begin position="171"/>
        <end position="184"/>
    </location>
</feature>